<reference evidence="23 24" key="1">
    <citation type="submission" date="2019-07" db="EMBL/GenBank/DDBJ databases">
        <title>Annotation for the trematode Paragonimus westermani.</title>
        <authorList>
            <person name="Choi Y.-J."/>
        </authorList>
    </citation>
    <scope>NUCLEOTIDE SEQUENCE [LARGE SCALE GENOMIC DNA]</scope>
    <source>
        <strain evidence="23">180907_Pwestermani</strain>
    </source>
</reference>
<dbReference type="OrthoDB" id="286107at2759"/>
<feature type="domain" description="Dynein heavy chain 3 AAA+ lid" evidence="20">
    <location>
        <begin position="209"/>
        <end position="295"/>
    </location>
</feature>
<evidence type="ECO:0000259" key="15">
    <source>
        <dbReference type="Pfam" id="PF03028"/>
    </source>
</evidence>
<evidence type="ECO:0000256" key="7">
    <source>
        <dbReference type="ARBA" id="ARBA00022840"/>
    </source>
</evidence>
<keyword evidence="24" id="KW-1185">Reference proteome</keyword>
<dbReference type="PANTHER" id="PTHR46961">
    <property type="entry name" value="DYNEIN HEAVY CHAIN 1, AXONEMAL-LIKE PROTEIN"/>
    <property type="match status" value="1"/>
</dbReference>
<dbReference type="FunFam" id="3.40.50.300:FF:000049">
    <property type="entry name" value="Dynein, axonemal, heavy chain 5"/>
    <property type="match status" value="1"/>
</dbReference>
<keyword evidence="13" id="KW-0966">Cell projection</keyword>
<evidence type="ECO:0000259" key="22">
    <source>
        <dbReference type="Pfam" id="PF18199"/>
    </source>
</evidence>
<dbReference type="FunFam" id="3.40.50.300:FF:002141">
    <property type="entry name" value="Dynein heavy chain"/>
    <property type="match status" value="1"/>
</dbReference>
<dbReference type="GO" id="GO:0045505">
    <property type="term" value="F:dynein intermediate chain binding"/>
    <property type="evidence" value="ECO:0007669"/>
    <property type="project" value="InterPro"/>
</dbReference>
<feature type="domain" description="Dynein heavy chain AAA module D4" evidence="17">
    <location>
        <begin position="360"/>
        <end position="621"/>
    </location>
</feature>
<keyword evidence="3" id="KW-0963">Cytoplasm</keyword>
<feature type="domain" description="Dynein heavy chain AAA 5 extension" evidence="19">
    <location>
        <begin position="1"/>
        <end position="56"/>
    </location>
</feature>
<dbReference type="InterPro" id="IPR026983">
    <property type="entry name" value="DHC"/>
</dbReference>
<evidence type="ECO:0000256" key="1">
    <source>
        <dbReference type="ARBA" id="ARBA00004430"/>
    </source>
</evidence>
<dbReference type="Gene3D" id="1.20.920.30">
    <property type="match status" value="1"/>
</dbReference>
<comment type="caution">
    <text evidence="23">The sequence shown here is derived from an EMBL/GenBank/DDBJ whole genome shotgun (WGS) entry which is preliminary data.</text>
</comment>
<protein>
    <recommendedName>
        <fullName evidence="25">Dynein heavy chain, axonemal</fullName>
    </recommendedName>
</protein>
<dbReference type="Pfam" id="PF12780">
    <property type="entry name" value="AAA_8"/>
    <property type="match status" value="1"/>
</dbReference>
<dbReference type="Pfam" id="PF12781">
    <property type="entry name" value="AAA_9"/>
    <property type="match status" value="1"/>
</dbReference>
<evidence type="ECO:0000259" key="16">
    <source>
        <dbReference type="Pfam" id="PF12777"/>
    </source>
</evidence>
<dbReference type="InterPro" id="IPR027417">
    <property type="entry name" value="P-loop_NTPase"/>
</dbReference>
<evidence type="ECO:0000313" key="23">
    <source>
        <dbReference type="EMBL" id="KAF8570624.1"/>
    </source>
</evidence>
<feature type="coiled-coil region" evidence="14">
    <location>
        <begin position="831"/>
        <end position="872"/>
    </location>
</feature>
<dbReference type="InterPro" id="IPR024317">
    <property type="entry name" value="Dynein_heavy_chain_D4_dom"/>
</dbReference>
<feature type="coiled-coil region" evidence="14">
    <location>
        <begin position="644"/>
        <end position="678"/>
    </location>
</feature>
<evidence type="ECO:0000256" key="11">
    <source>
        <dbReference type="ARBA" id="ARBA00023175"/>
    </source>
</evidence>
<dbReference type="FunFam" id="1.20.920.30:FF:000004">
    <property type="entry name" value="Dynein axonemal heavy chain 5"/>
    <property type="match status" value="1"/>
</dbReference>
<feature type="domain" description="Dynein heavy chain C-terminal" evidence="22">
    <location>
        <begin position="1664"/>
        <end position="1967"/>
    </location>
</feature>
<feature type="domain" description="Dynein heavy chain region D6 P-loop" evidence="15">
    <location>
        <begin position="1406"/>
        <end position="1487"/>
    </location>
</feature>
<keyword evidence="11" id="KW-0505">Motor protein</keyword>
<dbReference type="FunFam" id="3.40.50.300:FF:000320">
    <property type="entry name" value="Dynein, axonemal, heavy chain 5"/>
    <property type="match status" value="1"/>
</dbReference>
<dbReference type="InterPro" id="IPR041466">
    <property type="entry name" value="Dynein_AAA5_ext"/>
</dbReference>
<proteinExistence type="inferred from homology"/>
<evidence type="ECO:0000256" key="10">
    <source>
        <dbReference type="ARBA" id="ARBA00023069"/>
    </source>
</evidence>
<dbReference type="Gene3D" id="1.20.920.20">
    <property type="match status" value="2"/>
</dbReference>
<name>A0A8T0DTX9_9TREM</name>
<dbReference type="GO" id="GO:0031514">
    <property type="term" value="C:motile cilium"/>
    <property type="evidence" value="ECO:0007669"/>
    <property type="project" value="UniProtKB-ARBA"/>
</dbReference>
<evidence type="ECO:0000259" key="17">
    <source>
        <dbReference type="Pfam" id="PF12780"/>
    </source>
</evidence>
<keyword evidence="9 14" id="KW-0175">Coiled coil</keyword>
<dbReference type="FunFam" id="3.10.490.20:FF:000010">
    <property type="entry name" value="Dynein heavy chain, putative"/>
    <property type="match status" value="1"/>
</dbReference>
<dbReference type="Gene3D" id="6.10.140.1060">
    <property type="match status" value="1"/>
</dbReference>
<evidence type="ECO:0000256" key="12">
    <source>
        <dbReference type="ARBA" id="ARBA00023212"/>
    </source>
</evidence>
<evidence type="ECO:0000259" key="19">
    <source>
        <dbReference type="Pfam" id="PF17852"/>
    </source>
</evidence>
<dbReference type="GO" id="GO:0008569">
    <property type="term" value="F:minus-end-directed microtubule motor activity"/>
    <property type="evidence" value="ECO:0007669"/>
    <property type="project" value="InterPro"/>
</dbReference>
<dbReference type="PANTHER" id="PTHR46961:SF19">
    <property type="entry name" value="DYNEIN HEAVY CHAIN 5, AXONEMAL"/>
    <property type="match status" value="1"/>
</dbReference>
<accession>A0A8T0DTX9</accession>
<keyword evidence="8" id="KW-0243">Dynein</keyword>
<feature type="domain" description="Dynein heavy chain coiled coil stalk" evidence="16">
    <location>
        <begin position="839"/>
        <end position="933"/>
    </location>
</feature>
<evidence type="ECO:0000256" key="13">
    <source>
        <dbReference type="ARBA" id="ARBA00023273"/>
    </source>
</evidence>
<dbReference type="InterPro" id="IPR042219">
    <property type="entry name" value="AAA_lid_11_sf"/>
</dbReference>
<dbReference type="InterPro" id="IPR041589">
    <property type="entry name" value="DNAH3_AAA_lid_1"/>
</dbReference>
<dbReference type="Gene3D" id="3.40.50.300">
    <property type="entry name" value="P-loop containing nucleotide triphosphate hydrolases"/>
    <property type="match status" value="3"/>
</dbReference>
<feature type="domain" description="Dynein heavy chain ATP-binding dynein motor region" evidence="18">
    <location>
        <begin position="962"/>
        <end position="1182"/>
    </location>
</feature>
<dbReference type="SUPFAM" id="SSF52540">
    <property type="entry name" value="P-loop containing nucleoside triphosphate hydrolases"/>
    <property type="match status" value="2"/>
</dbReference>
<comment type="subcellular location">
    <subcellularLocation>
        <location evidence="1">Cytoplasm</location>
        <location evidence="1">Cytoskeleton</location>
        <location evidence="1">Cilium axoneme</location>
    </subcellularLocation>
</comment>
<dbReference type="Pfam" id="PF03028">
    <property type="entry name" value="Dynein_heavy"/>
    <property type="match status" value="1"/>
</dbReference>
<keyword evidence="4" id="KW-0493">Microtubule</keyword>
<dbReference type="Pfam" id="PF12775">
    <property type="entry name" value="AAA_7"/>
    <property type="match status" value="1"/>
</dbReference>
<evidence type="ECO:0000256" key="9">
    <source>
        <dbReference type="ARBA" id="ARBA00023054"/>
    </source>
</evidence>
<keyword evidence="12" id="KW-0206">Cytoskeleton</keyword>
<feature type="domain" description="Dynein heavy chain AAA lid" evidence="21">
    <location>
        <begin position="1518"/>
        <end position="1657"/>
    </location>
</feature>
<dbReference type="InterPro" id="IPR035706">
    <property type="entry name" value="AAA_9"/>
</dbReference>
<dbReference type="InterPro" id="IPR043160">
    <property type="entry name" value="Dynein_C_barrel"/>
</dbReference>
<dbReference type="InterPro" id="IPR041658">
    <property type="entry name" value="AAA_lid_11"/>
</dbReference>
<dbReference type="EMBL" id="JTDF01001017">
    <property type="protein sequence ID" value="KAF8570624.1"/>
    <property type="molecule type" value="Genomic_DNA"/>
</dbReference>
<dbReference type="Gene3D" id="3.10.490.20">
    <property type="match status" value="1"/>
</dbReference>
<evidence type="ECO:0000256" key="8">
    <source>
        <dbReference type="ARBA" id="ARBA00023017"/>
    </source>
</evidence>
<evidence type="ECO:0000259" key="21">
    <source>
        <dbReference type="Pfam" id="PF18198"/>
    </source>
</evidence>
<dbReference type="GO" id="GO:0005524">
    <property type="term" value="F:ATP binding"/>
    <property type="evidence" value="ECO:0007669"/>
    <property type="project" value="UniProtKB-KW"/>
</dbReference>
<dbReference type="Pfam" id="PF18198">
    <property type="entry name" value="AAA_lid_11"/>
    <property type="match status" value="1"/>
</dbReference>
<dbReference type="InterPro" id="IPR004273">
    <property type="entry name" value="Dynein_heavy_D6_P-loop"/>
</dbReference>
<comment type="similarity">
    <text evidence="2">Belongs to the dynein heavy chain family.</text>
</comment>
<evidence type="ECO:0008006" key="25">
    <source>
        <dbReference type="Google" id="ProtNLM"/>
    </source>
</evidence>
<evidence type="ECO:0000256" key="3">
    <source>
        <dbReference type="ARBA" id="ARBA00022490"/>
    </source>
</evidence>
<evidence type="ECO:0000256" key="14">
    <source>
        <dbReference type="SAM" id="Coils"/>
    </source>
</evidence>
<dbReference type="GO" id="GO:0051959">
    <property type="term" value="F:dynein light intermediate chain binding"/>
    <property type="evidence" value="ECO:0007669"/>
    <property type="project" value="InterPro"/>
</dbReference>
<keyword evidence="5" id="KW-0677">Repeat</keyword>
<dbReference type="Gene3D" id="1.10.8.1220">
    <property type="match status" value="1"/>
</dbReference>
<keyword evidence="7" id="KW-0067">ATP-binding</keyword>
<organism evidence="23 24">
    <name type="scientific">Paragonimus westermani</name>
    <dbReference type="NCBI Taxonomy" id="34504"/>
    <lineage>
        <taxon>Eukaryota</taxon>
        <taxon>Metazoa</taxon>
        <taxon>Spiralia</taxon>
        <taxon>Lophotrochozoa</taxon>
        <taxon>Platyhelminthes</taxon>
        <taxon>Trematoda</taxon>
        <taxon>Digenea</taxon>
        <taxon>Plagiorchiida</taxon>
        <taxon>Troglotremata</taxon>
        <taxon>Troglotrematidae</taxon>
        <taxon>Paragonimus</taxon>
    </lineage>
</organism>
<dbReference type="GO" id="GO:0005930">
    <property type="term" value="C:axoneme"/>
    <property type="evidence" value="ECO:0007669"/>
    <property type="project" value="UniProtKB-SubCell"/>
</dbReference>
<dbReference type="Pfam" id="PF12777">
    <property type="entry name" value="MT"/>
    <property type="match status" value="2"/>
</dbReference>
<dbReference type="FunFam" id="1.20.1270.280:FF:000002">
    <property type="entry name" value="Dynein heavy chain 5, axonemal"/>
    <property type="match status" value="1"/>
</dbReference>
<dbReference type="GO" id="GO:0005874">
    <property type="term" value="C:microtubule"/>
    <property type="evidence" value="ECO:0007669"/>
    <property type="project" value="UniProtKB-KW"/>
</dbReference>
<dbReference type="Pfam" id="PF17852">
    <property type="entry name" value="Dynein_AAA_lid"/>
    <property type="match status" value="1"/>
</dbReference>
<dbReference type="InterPro" id="IPR041228">
    <property type="entry name" value="Dynein_C"/>
</dbReference>
<gene>
    <name evidence="23" type="ORF">P879_00301</name>
</gene>
<dbReference type="GO" id="GO:0030286">
    <property type="term" value="C:dynein complex"/>
    <property type="evidence" value="ECO:0007669"/>
    <property type="project" value="UniProtKB-KW"/>
</dbReference>
<dbReference type="InterPro" id="IPR024743">
    <property type="entry name" value="Dynein_HC_stalk"/>
</dbReference>
<feature type="domain" description="Dynein heavy chain coiled coil stalk" evidence="16">
    <location>
        <begin position="635"/>
        <end position="832"/>
    </location>
</feature>
<keyword evidence="6" id="KW-0547">Nucleotide-binding</keyword>
<evidence type="ECO:0000313" key="24">
    <source>
        <dbReference type="Proteomes" id="UP000699462"/>
    </source>
</evidence>
<evidence type="ECO:0000256" key="5">
    <source>
        <dbReference type="ARBA" id="ARBA00022737"/>
    </source>
</evidence>
<dbReference type="Gene3D" id="1.10.472.130">
    <property type="match status" value="1"/>
</dbReference>
<dbReference type="GO" id="GO:0007018">
    <property type="term" value="P:microtubule-based movement"/>
    <property type="evidence" value="ECO:0007669"/>
    <property type="project" value="InterPro"/>
</dbReference>
<evidence type="ECO:0000256" key="4">
    <source>
        <dbReference type="ARBA" id="ARBA00022701"/>
    </source>
</evidence>
<dbReference type="Proteomes" id="UP000699462">
    <property type="component" value="Unassembled WGS sequence"/>
</dbReference>
<evidence type="ECO:0000259" key="18">
    <source>
        <dbReference type="Pfam" id="PF12781"/>
    </source>
</evidence>
<sequence length="1970" mass="225739">MWSIGALLEEDDRAKFDAYIRQHETIRLDLPPIDANASDSMFDFLVSDNGNWTHWSSRVEQFVYPTDGTPEYSSLLVPNVDNVRTEFLIDVIAKQLKSVLLIGEQVANEIVRQLLETGGFYNLQKPGDFTSIVDMQFLAAMVHSGAGRNDIPERLKKQFCIFNCTLPSQNSIDKIFGPIALGHYGRSRGFSEEVTRLVARLVPVTRIVWQVTKGKMLPTPSKFHYIFNLRDLSRIWQAMTSTVAEVLNSPNRLLMLWRHECLRVLADRFTTATDQEWFNTTLERIANEELGDLYSALTDKKEPYFINFLRDPPEPTGDEPDDYIPEAPRLYEPIESMQQLKDRLVKFLRQYNESVRGLQMDLVLFQDAMIQIMRIARILYLPKGHALLVGVGGSGKQSLTRLASFIAGYQTYQIALSRSYNVNNLLDDLKVLYRTAGLKGKGITFLFTDQEVKDEAFLEYLNNMLSSGVISNLFTREEMDEMCQELIPVMKKEFPKRPLTNENLRAYFYSRTRQHLHISLCFSPVEEKFRIRALKFPGLFSGCTIIWFHRWPRDALVAVADHYLQSFQMVCSNTTKTEVINAIGIIHDGVAESCSDYFLRYRRQTHVTPKSYLSFLMSYKTVYKQQYDHFARLAERMNGGLKKLAEAQESVSELSKELAVKERELEVANKEAEKVLQTVTLQQLASTEIRNKVQSVKDKAQAIVDEIDRDRAVAEAKLEAAKPALQEAEDALNTIKPADIATVRRLGKPPNLIMRIMDCVLLLFQRHLEVYQADMERLCPRPSWSESMKLMTNSSFLALLVTFPKDSINAETVELLEPYLSMDDYTLEVAKKAAQAVLDEKELELAKVQAVYEDALRRKKVLMDDAEQCRRKMTTASTLIGSLGDEQARWTDESQSFKEHIISLVGDVLIATAFLSYCGPFNQDFRQTLINSWHREVRVRKIPGSALVNLIAMLTDQTQLGEWKLQGLPTDELSIQNGIIVDKASRYPLLIDPQGQGKTWIKNREKSNDMLVTTLLNKYFRQHLEDALSQGRPLMIEDVNEQLDPALDNVLERNFIKQGSMFKVKVGDKEVDVMKGFKLYITTKLANPSYTPEVSARTSIIDFTVTMKGLEDQLLGRVILSERQELESQRLLLMEDVQANKTKIKQLEDSLLLRLASVEGSLVDDVDLIAVLNSTKSTAAEVSRKLEIASETEMQINVAREEYRPIATRGSVLYFLIVEMSLVNCMYQTSLRQFLNQFDIALSKAEKSPVTLKRINSVIEYMTLSVWRYVIRGLYEVHKPAFSLLLALKIDLQAGRIRHEEFQCFIKGELTAAAGKCSGASLDLNTVRPKPHKWITDMTWLHLVALSNLNQFAIILDQVQQNERAWHSWFDKATPENEPVPDGYQQSLDPFRRLLLIRAWCPDRLECRTISMGQGQEVHAHRLLTHSISAGGWVLLQNCHLSLAYLTEVLNLLVDTEQLHEDFRLWVTTAVNTQFPISFLQTAIKFTTEPPQGIKASLKRTYASFTQDYLDISAQPQWKPLVFSVAFLHTTVQERRQYGPLGWNIPYEFNTADLNASLQFIQNHLDDMDVKKGIDWKCVRYMLGEIQYGGRVTDDHDKRLLLTYCKTWFQETMFTPEFKFAEGFEIPKLTKLPDILNWINELPSTDSPVVFGLHANANIAYQSKKAKTILDCILDIQPKDASAGSGETREDVVYRMADDMLNKMPANYVAFEVSEKLNQMGVLQPMNIFLRQELDRMQRLIGMVRICLTDLKLAIEGAVVVSESLREALDCMYDARIPASWTKLSWDSSTLGFWFTELVERNHQFSDWLFNGRPSCFWMTGFFNPQGFLTAIRQEVTRSHKGWALDTVALWNDVTKHMRDDVIRAPPEGAYVYGLFLEGADFDRRNLRLCEAKSKILYEPMPVIHIQALDISKDKEIPSNLLTNTYICPVYRKPRRTDQTYVTSLYLRCPVSKPHEHWVLRGTALLCDIR</sequence>
<dbReference type="FunFam" id="1.10.8.1220:FF:000001">
    <property type="entry name" value="Dynein axonemal heavy chain 5"/>
    <property type="match status" value="1"/>
</dbReference>
<dbReference type="FunFam" id="1.10.8.720:FF:000004">
    <property type="entry name" value="Dynein heavy chain 5, axonemal"/>
    <property type="match status" value="1"/>
</dbReference>
<dbReference type="Pfam" id="PF18199">
    <property type="entry name" value="Dynein_C"/>
    <property type="match status" value="1"/>
</dbReference>
<dbReference type="Pfam" id="PF17857">
    <property type="entry name" value="AAA_lid_1"/>
    <property type="match status" value="1"/>
</dbReference>
<keyword evidence="10" id="KW-0969">Cilium</keyword>
<dbReference type="Gene3D" id="1.20.1270.280">
    <property type="match status" value="1"/>
</dbReference>
<evidence type="ECO:0000256" key="6">
    <source>
        <dbReference type="ARBA" id="ARBA00022741"/>
    </source>
</evidence>
<evidence type="ECO:0000259" key="20">
    <source>
        <dbReference type="Pfam" id="PF17857"/>
    </source>
</evidence>
<dbReference type="Gene3D" id="1.10.8.720">
    <property type="entry name" value="Region D6 of dynein motor"/>
    <property type="match status" value="1"/>
</dbReference>
<evidence type="ECO:0000256" key="2">
    <source>
        <dbReference type="ARBA" id="ARBA00008887"/>
    </source>
</evidence>